<dbReference type="Proteomes" id="UP000034607">
    <property type="component" value="Unassembled WGS sequence"/>
</dbReference>
<dbReference type="EMBL" id="LCNM01000022">
    <property type="protein sequence ID" value="KKU55318.1"/>
    <property type="molecule type" value="Genomic_DNA"/>
</dbReference>
<dbReference type="AlphaFoldDB" id="A0A0G1TME0"/>
<comment type="caution">
    <text evidence="1">The sequence shown here is derived from an EMBL/GenBank/DDBJ whole genome shotgun (WGS) entry which is preliminary data.</text>
</comment>
<sequence>MRGEGDGGRGVDAPLSGVMRGVGVLGGAPPIDWVGVGESEGVELGWSGVEVGGS</sequence>
<evidence type="ECO:0000313" key="2">
    <source>
        <dbReference type="Proteomes" id="UP000034607"/>
    </source>
</evidence>
<name>A0A0G1TME0_9BACT</name>
<proteinExistence type="predicted"/>
<evidence type="ECO:0000313" key="1">
    <source>
        <dbReference type="EMBL" id="KKU55318.1"/>
    </source>
</evidence>
<accession>A0A0G1TME0</accession>
<protein>
    <submittedName>
        <fullName evidence="1">Uncharacterized protein</fullName>
    </submittedName>
</protein>
<organism evidence="1 2">
    <name type="scientific">Candidatus Amesbacteria bacterium GW2011_GWA2_47_11</name>
    <dbReference type="NCBI Taxonomy" id="1618357"/>
    <lineage>
        <taxon>Bacteria</taxon>
        <taxon>Candidatus Amesiibacteriota</taxon>
    </lineage>
</organism>
<gene>
    <name evidence="1" type="ORF">UX78_C0022G0012</name>
</gene>
<reference evidence="1 2" key="1">
    <citation type="journal article" date="2015" name="Nature">
        <title>rRNA introns, odd ribosomes, and small enigmatic genomes across a large radiation of phyla.</title>
        <authorList>
            <person name="Brown C.T."/>
            <person name="Hug L.A."/>
            <person name="Thomas B.C."/>
            <person name="Sharon I."/>
            <person name="Castelle C.J."/>
            <person name="Singh A."/>
            <person name="Wilkins M.J."/>
            <person name="Williams K.H."/>
            <person name="Banfield J.F."/>
        </authorList>
    </citation>
    <scope>NUCLEOTIDE SEQUENCE [LARGE SCALE GENOMIC DNA]</scope>
</reference>